<dbReference type="InterPro" id="IPR002698">
    <property type="entry name" value="FTHF_cligase"/>
</dbReference>
<name>A0A5B9DGD3_9ARCH</name>
<dbReference type="InterPro" id="IPR024185">
    <property type="entry name" value="FTHF_cligase-like_sf"/>
</dbReference>
<dbReference type="Proteomes" id="UP000321408">
    <property type="component" value="Chromosome"/>
</dbReference>
<organism evidence="4 5">
    <name type="scientific">Promethearchaeum syntrophicum</name>
    <dbReference type="NCBI Taxonomy" id="2594042"/>
    <lineage>
        <taxon>Archaea</taxon>
        <taxon>Promethearchaeati</taxon>
        <taxon>Promethearchaeota</taxon>
        <taxon>Promethearchaeia</taxon>
        <taxon>Promethearchaeales</taxon>
        <taxon>Promethearchaeaceae</taxon>
        <taxon>Promethearchaeum</taxon>
    </lineage>
</organism>
<sequence length="200" mass="23504">MEFPRDPIALRKFILKKRKELSESERILRFNKILNQFYKTPRYKRSKHILAYYGISRNAEFNTLGLMEKILHDGKHLYLTRCVPNQIQLEIYEIFDPINDLEPGQFKIMEPKPSLKKIELFESLDIIIVPGLVFDHLGMRYGYGKGYYDSLLGKPSLNHALKVSFALSFSVMDFQLKSHKLDVPMDMIITENEKIIMKSE</sequence>
<evidence type="ECO:0000313" key="5">
    <source>
        <dbReference type="Proteomes" id="UP000321408"/>
    </source>
</evidence>
<evidence type="ECO:0000256" key="1">
    <source>
        <dbReference type="ARBA" id="ARBA00010638"/>
    </source>
</evidence>
<evidence type="ECO:0000256" key="2">
    <source>
        <dbReference type="ARBA" id="ARBA00022741"/>
    </source>
</evidence>
<dbReference type="GO" id="GO:0009396">
    <property type="term" value="P:folic acid-containing compound biosynthetic process"/>
    <property type="evidence" value="ECO:0007669"/>
    <property type="project" value="TreeGrafter"/>
</dbReference>
<dbReference type="Pfam" id="PF01812">
    <property type="entry name" value="5-FTHF_cyc-lig"/>
    <property type="match status" value="1"/>
</dbReference>
<dbReference type="AlphaFoldDB" id="A0A5B9DGD3"/>
<proteinExistence type="inferred from homology"/>
<reference evidence="4 5" key="2">
    <citation type="journal article" date="2024" name="Int. J. Syst. Evol. Microbiol.">
        <title>Promethearchaeum syntrophicum gen. nov., sp. nov., an anaerobic, obligately syntrophic archaeon, the first isolate of the lineage 'Asgard' archaea, and proposal of the new archaeal phylum Promethearchaeota phyl. nov. and kingdom Promethearchaeati regn. nov.</title>
        <authorList>
            <person name="Imachi H."/>
            <person name="Nobu M.K."/>
            <person name="Kato S."/>
            <person name="Takaki Y."/>
            <person name="Miyazaki M."/>
            <person name="Miyata M."/>
            <person name="Ogawara M."/>
            <person name="Saito Y."/>
            <person name="Sakai S."/>
            <person name="Tahara Y.O."/>
            <person name="Takano Y."/>
            <person name="Tasumi E."/>
            <person name="Uematsu K."/>
            <person name="Yoshimura T."/>
            <person name="Itoh T."/>
            <person name="Ohkuma M."/>
            <person name="Takai K."/>
        </authorList>
    </citation>
    <scope>NUCLEOTIDE SEQUENCE [LARGE SCALE GENOMIC DNA]</scope>
    <source>
        <strain evidence="4 5">MK-D1</strain>
    </source>
</reference>
<evidence type="ECO:0000256" key="3">
    <source>
        <dbReference type="ARBA" id="ARBA00022840"/>
    </source>
</evidence>
<dbReference type="PANTHER" id="PTHR23407">
    <property type="entry name" value="ATPASE INHIBITOR/5-FORMYLTETRAHYDROFOLATE CYCLO-LIGASE"/>
    <property type="match status" value="1"/>
</dbReference>
<dbReference type="EMBL" id="CP042905">
    <property type="protein sequence ID" value="QEE17820.2"/>
    <property type="molecule type" value="Genomic_DNA"/>
</dbReference>
<dbReference type="PIRSF" id="PIRSF006806">
    <property type="entry name" value="FTHF_cligase"/>
    <property type="match status" value="1"/>
</dbReference>
<dbReference type="KEGG" id="psyt:DSAG12_03658"/>
<keyword evidence="2" id="KW-0547">Nucleotide-binding</keyword>
<evidence type="ECO:0000313" key="4">
    <source>
        <dbReference type="EMBL" id="QEE17820.2"/>
    </source>
</evidence>
<dbReference type="InterPro" id="IPR037171">
    <property type="entry name" value="NagB/RpiA_transferase-like"/>
</dbReference>
<keyword evidence="3" id="KW-0067">ATP-binding</keyword>
<reference evidence="4 5" key="1">
    <citation type="journal article" date="2020" name="Nature">
        <title>Isolation of an archaeon at the prokaryote-eukaryote interface.</title>
        <authorList>
            <person name="Imachi H."/>
            <person name="Nobu M.K."/>
            <person name="Nakahara N."/>
            <person name="Morono Y."/>
            <person name="Ogawara M."/>
            <person name="Takaki Y."/>
            <person name="Takano Y."/>
            <person name="Uematsu K."/>
            <person name="Ikuta T."/>
            <person name="Ito M."/>
            <person name="Matsui Y."/>
            <person name="Miyazaki M."/>
            <person name="Murata K."/>
            <person name="Saito Y."/>
            <person name="Sakai S."/>
            <person name="Song C."/>
            <person name="Tasumi E."/>
            <person name="Yamanaka Y."/>
            <person name="Yamaguchi T."/>
            <person name="Kamagata Y."/>
            <person name="Tamaki H."/>
            <person name="Takai K."/>
        </authorList>
    </citation>
    <scope>NUCLEOTIDE SEQUENCE [LARGE SCALE GENOMIC DNA]</scope>
    <source>
        <strain evidence="4 5">MK-D1</strain>
    </source>
</reference>
<dbReference type="SUPFAM" id="SSF100950">
    <property type="entry name" value="NagB/RpiA/CoA transferase-like"/>
    <property type="match status" value="1"/>
</dbReference>
<protein>
    <submittedName>
        <fullName evidence="4">5-formyltetrahydrofolate cyclo-ligase</fullName>
        <ecNumber evidence="4">6.3.3.2</ecNumber>
    </submittedName>
</protein>
<dbReference type="GO" id="GO:0030272">
    <property type="term" value="F:5-formyltetrahydrofolate cyclo-ligase activity"/>
    <property type="evidence" value="ECO:0007669"/>
    <property type="project" value="TreeGrafter"/>
</dbReference>
<comment type="similarity">
    <text evidence="1">Belongs to the 5-formyltetrahydrofolate cyclo-ligase family.</text>
</comment>
<gene>
    <name evidence="4" type="ORF">DSAG12_03658</name>
</gene>
<keyword evidence="5" id="KW-1185">Reference proteome</keyword>
<dbReference type="NCBIfam" id="TIGR02727">
    <property type="entry name" value="MTHFS_bact"/>
    <property type="match status" value="1"/>
</dbReference>
<dbReference type="EC" id="6.3.3.2" evidence="4"/>
<dbReference type="Gene3D" id="3.40.50.10420">
    <property type="entry name" value="NagB/RpiA/CoA transferase-like"/>
    <property type="match status" value="1"/>
</dbReference>
<dbReference type="GO" id="GO:0035999">
    <property type="term" value="P:tetrahydrofolate interconversion"/>
    <property type="evidence" value="ECO:0007669"/>
    <property type="project" value="TreeGrafter"/>
</dbReference>
<accession>A0A5B9DGD3</accession>
<keyword evidence="4" id="KW-0436">Ligase</keyword>
<dbReference type="PANTHER" id="PTHR23407:SF1">
    <property type="entry name" value="5-FORMYLTETRAHYDROFOLATE CYCLO-LIGASE"/>
    <property type="match status" value="1"/>
</dbReference>
<dbReference type="GO" id="GO:0005524">
    <property type="term" value="F:ATP binding"/>
    <property type="evidence" value="ECO:0007669"/>
    <property type="project" value="UniProtKB-KW"/>
</dbReference>